<keyword evidence="2" id="KW-0732">Signal</keyword>
<evidence type="ECO:0000256" key="2">
    <source>
        <dbReference type="SAM" id="SignalP"/>
    </source>
</evidence>
<dbReference type="RefSeq" id="WP_047193926.1">
    <property type="nucleotide sequence ID" value="NZ_CP011371.1"/>
</dbReference>
<evidence type="ECO:0000259" key="3">
    <source>
        <dbReference type="Pfam" id="PF13472"/>
    </source>
</evidence>
<sequence>MLNSARSALQRAFMVTVRAVSALTVFAVLCTGGAAPQAQSLGSSGPHVGAGGSNPLLSPPHGGPTRIMIVGDSISHGKTGDYTWRYRLHEHLRSQAARFEFVGPYTGPHNPDNPDPGQPGLYRVGGWHDHHNSTWGRPLGFEKGTIEAYVRQYRPDLLVVHLGTNDFVWFWHEDQSVEGNTAIVAGYMRELIDNARRAKPDVQFLLAQIGEASSLDPRGQPGPYNQRLTRLREQLTQPHSKVELADVAGRWDWHTDTYDGTHPNARGEYVIMQAVASTLWSQWHYGGPFPDIPPGVNVPPAPEGVAVTPRHTRRGSPFTVSWARVDNPGIWTEYKVQVRYHRAYGYGLVWESPRTTPQLSMAYSGPALPINGVYHVVVVAKDMYGLESTSDPVPLTIDDKAP</sequence>
<keyword evidence="5" id="KW-1185">Reference proteome</keyword>
<dbReference type="PATRIC" id="fig|413882.6.peg.1327"/>
<dbReference type="InterPro" id="IPR036116">
    <property type="entry name" value="FN3_sf"/>
</dbReference>
<feature type="domain" description="SGNH hydrolase-type esterase" evidence="3">
    <location>
        <begin position="70"/>
        <end position="267"/>
    </location>
</feature>
<dbReference type="PANTHER" id="PTHR30383:SF19">
    <property type="entry name" value="FIBRONECTIN TYPE-III DOMAIN-CONTAINING PROTEIN"/>
    <property type="match status" value="1"/>
</dbReference>
<dbReference type="PANTHER" id="PTHR30383">
    <property type="entry name" value="THIOESTERASE 1/PROTEASE 1/LYSOPHOSPHOLIPASE L1"/>
    <property type="match status" value="1"/>
</dbReference>
<feature type="region of interest" description="Disordered" evidence="1">
    <location>
        <begin position="37"/>
        <end position="62"/>
    </location>
</feature>
<evidence type="ECO:0000256" key="1">
    <source>
        <dbReference type="SAM" id="MobiDB-lite"/>
    </source>
</evidence>
<feature type="signal peptide" evidence="2">
    <location>
        <begin position="1"/>
        <end position="27"/>
    </location>
</feature>
<evidence type="ECO:0000313" key="4">
    <source>
        <dbReference type="EMBL" id="AKJ27953.1"/>
    </source>
</evidence>
<dbReference type="InterPro" id="IPR036514">
    <property type="entry name" value="SGNH_hydro_sf"/>
</dbReference>
<dbReference type="Proteomes" id="UP000035352">
    <property type="component" value="Chromosome"/>
</dbReference>
<dbReference type="SUPFAM" id="SSF49265">
    <property type="entry name" value="Fibronectin type III"/>
    <property type="match status" value="1"/>
</dbReference>
<dbReference type="InterPro" id="IPR013830">
    <property type="entry name" value="SGNH_hydro"/>
</dbReference>
<accession>A0A0G3BIX8</accession>
<gene>
    <name evidence="4" type="ORF">AAW51_1262</name>
</gene>
<dbReference type="Gene3D" id="3.40.50.1110">
    <property type="entry name" value="SGNH hydrolase"/>
    <property type="match status" value="1"/>
</dbReference>
<evidence type="ECO:0000313" key="5">
    <source>
        <dbReference type="Proteomes" id="UP000035352"/>
    </source>
</evidence>
<dbReference type="AlphaFoldDB" id="A0A0G3BIX8"/>
<organism evidence="4 5">
    <name type="scientific">Caldimonas brevitalea</name>
    <dbReference type="NCBI Taxonomy" id="413882"/>
    <lineage>
        <taxon>Bacteria</taxon>
        <taxon>Pseudomonadati</taxon>
        <taxon>Pseudomonadota</taxon>
        <taxon>Betaproteobacteria</taxon>
        <taxon>Burkholderiales</taxon>
        <taxon>Sphaerotilaceae</taxon>
        <taxon>Caldimonas</taxon>
    </lineage>
</organism>
<reference evidence="4 5" key="1">
    <citation type="submission" date="2015-05" db="EMBL/GenBank/DDBJ databases">
        <authorList>
            <person name="Tang B."/>
            <person name="Yu Y."/>
        </authorList>
    </citation>
    <scope>NUCLEOTIDE SEQUENCE [LARGE SCALE GENOMIC DNA]</scope>
    <source>
        <strain evidence="4 5">DSM 7029</strain>
    </source>
</reference>
<dbReference type="InterPro" id="IPR051532">
    <property type="entry name" value="Ester_Hydrolysis_Enzymes"/>
</dbReference>
<protein>
    <recommendedName>
        <fullName evidence="3">SGNH hydrolase-type esterase domain-containing protein</fullName>
    </recommendedName>
</protein>
<feature type="chain" id="PRO_5002551562" description="SGNH hydrolase-type esterase domain-containing protein" evidence="2">
    <location>
        <begin position="28"/>
        <end position="402"/>
    </location>
</feature>
<dbReference type="SUPFAM" id="SSF52266">
    <property type="entry name" value="SGNH hydrolase"/>
    <property type="match status" value="1"/>
</dbReference>
<dbReference type="STRING" id="413882.AAW51_1262"/>
<dbReference type="KEGG" id="pbh:AAW51_1262"/>
<dbReference type="EMBL" id="CP011371">
    <property type="protein sequence ID" value="AKJ27953.1"/>
    <property type="molecule type" value="Genomic_DNA"/>
</dbReference>
<dbReference type="Pfam" id="PF13472">
    <property type="entry name" value="Lipase_GDSL_2"/>
    <property type="match status" value="1"/>
</dbReference>
<dbReference type="GO" id="GO:0004622">
    <property type="term" value="F:phosphatidylcholine lysophospholipase activity"/>
    <property type="evidence" value="ECO:0007669"/>
    <property type="project" value="TreeGrafter"/>
</dbReference>
<proteinExistence type="predicted"/>
<name>A0A0G3BIX8_9BURK</name>